<keyword evidence="1" id="KW-0862">Zinc</keyword>
<protein>
    <submittedName>
        <fullName evidence="8">Xylanolytic transcriptional activator xlnR</fullName>
    </submittedName>
</protein>
<feature type="compositionally biased region" description="Basic and acidic residues" evidence="6">
    <location>
        <begin position="229"/>
        <end position="240"/>
    </location>
</feature>
<evidence type="ECO:0000256" key="6">
    <source>
        <dbReference type="SAM" id="MobiDB-lite"/>
    </source>
</evidence>
<name>A0A0F8BMF9_CERFI</name>
<feature type="region of interest" description="Disordered" evidence="6">
    <location>
        <begin position="130"/>
        <end position="159"/>
    </location>
</feature>
<dbReference type="GO" id="GO:0008270">
    <property type="term" value="F:zinc ion binding"/>
    <property type="evidence" value="ECO:0007669"/>
    <property type="project" value="InterPro"/>
</dbReference>
<feature type="compositionally biased region" description="Low complexity" evidence="6">
    <location>
        <begin position="246"/>
        <end position="258"/>
    </location>
</feature>
<dbReference type="OrthoDB" id="5365785at2759"/>
<dbReference type="GO" id="GO:0003677">
    <property type="term" value="F:DNA binding"/>
    <property type="evidence" value="ECO:0007669"/>
    <property type="project" value="UniProtKB-KW"/>
</dbReference>
<organism evidence="8 9">
    <name type="scientific">Ceratocystis fimbriata f. sp. platani</name>
    <dbReference type="NCBI Taxonomy" id="88771"/>
    <lineage>
        <taxon>Eukaryota</taxon>
        <taxon>Fungi</taxon>
        <taxon>Dikarya</taxon>
        <taxon>Ascomycota</taxon>
        <taxon>Pezizomycotina</taxon>
        <taxon>Sordariomycetes</taxon>
        <taxon>Hypocreomycetidae</taxon>
        <taxon>Microascales</taxon>
        <taxon>Ceratocystidaceae</taxon>
        <taxon>Ceratocystis</taxon>
    </lineage>
</organism>
<keyword evidence="2" id="KW-0805">Transcription regulation</keyword>
<dbReference type="Pfam" id="PF04082">
    <property type="entry name" value="Fungal_trans"/>
    <property type="match status" value="1"/>
</dbReference>
<evidence type="ECO:0000256" key="3">
    <source>
        <dbReference type="ARBA" id="ARBA00023125"/>
    </source>
</evidence>
<keyword evidence="3" id="KW-0238">DNA-binding</keyword>
<comment type="caution">
    <text evidence="8">The sequence shown here is derived from an EMBL/GenBank/DDBJ whole genome shotgun (WGS) entry which is preliminary data.</text>
</comment>
<dbReference type="InterPro" id="IPR051439">
    <property type="entry name" value="XlnR/Xlr1"/>
</dbReference>
<evidence type="ECO:0000259" key="7">
    <source>
        <dbReference type="SMART" id="SM00906"/>
    </source>
</evidence>
<proteinExistence type="predicted"/>
<feature type="domain" description="Xylanolytic transcriptional activator regulatory" evidence="7">
    <location>
        <begin position="13"/>
        <end position="117"/>
    </location>
</feature>
<keyword evidence="5" id="KW-0539">Nucleus</keyword>
<keyword evidence="4" id="KW-0804">Transcription</keyword>
<dbReference type="AlphaFoldDB" id="A0A0F8BMF9"/>
<dbReference type="Proteomes" id="UP000034841">
    <property type="component" value="Unassembled WGS sequence"/>
</dbReference>
<dbReference type="GO" id="GO:0006351">
    <property type="term" value="P:DNA-templated transcription"/>
    <property type="evidence" value="ECO:0007669"/>
    <property type="project" value="InterPro"/>
</dbReference>
<evidence type="ECO:0000256" key="2">
    <source>
        <dbReference type="ARBA" id="ARBA00023015"/>
    </source>
</evidence>
<evidence type="ECO:0000256" key="5">
    <source>
        <dbReference type="ARBA" id="ARBA00023242"/>
    </source>
</evidence>
<sequence length="437" mass="48648">MFGAARTLDDVVTYMHLATMVSAKLKLCRELPSRGHISCTERAADVDIEAGADCNANTSGQEDVGLRAFYTEEEREERRRVWWLAYTIDRHLALCYNRPLFLLDRECEGLLRPMDDVAWQQGNFTLPLSTETPGADIDGQLGSEAHSHTHSPLPRSQHGPSYECTSHSIFGYFLPLMTILGEIVELHQAQNHPRFGPAFRVSQECAKQISSVVHHLEIYEHSLASFEQRHTSAERSDQRSDAPTPSLSVHSAHSGSSVPTRMSESDIQTHIVTAYGTHVMHVLHILLADKWDPIDLLDNASQWMSSPAFSSATSHAIAAAEAISRILDYDPGLEFMPFFFGIYLLQGSVLLLLIASKVPQGDGAAPVARACETIIRAHEACVVTLNTEYQRNFNKVMRSALAQIRGRAVADLQEAQQRRRELLSLYRWTGDGMGLAL</sequence>
<evidence type="ECO:0000256" key="1">
    <source>
        <dbReference type="ARBA" id="ARBA00022833"/>
    </source>
</evidence>
<dbReference type="PANTHER" id="PTHR47663:SF1">
    <property type="entry name" value="XYLANOLYTIC TRANSCRIPTIONAL ACTIVATOR XLNR-RELATED"/>
    <property type="match status" value="1"/>
</dbReference>
<feature type="region of interest" description="Disordered" evidence="6">
    <location>
        <begin position="229"/>
        <end position="261"/>
    </location>
</feature>
<dbReference type="SMART" id="SM00906">
    <property type="entry name" value="Fungal_trans"/>
    <property type="match status" value="1"/>
</dbReference>
<reference evidence="8 9" key="1">
    <citation type="submission" date="2015-04" db="EMBL/GenBank/DDBJ databases">
        <title>Genome sequence of Ceratocystis platani, a major pathogen of plane trees.</title>
        <authorList>
            <person name="Belbahri L."/>
        </authorList>
    </citation>
    <scope>NUCLEOTIDE SEQUENCE [LARGE SCALE GENOMIC DNA]</scope>
    <source>
        <strain evidence="8 9">CFO</strain>
    </source>
</reference>
<evidence type="ECO:0000313" key="9">
    <source>
        <dbReference type="Proteomes" id="UP000034841"/>
    </source>
</evidence>
<dbReference type="EMBL" id="LBBL01000221">
    <property type="protein sequence ID" value="KKF93638.1"/>
    <property type="molecule type" value="Genomic_DNA"/>
</dbReference>
<dbReference type="PANTHER" id="PTHR47663">
    <property type="entry name" value="XYLANOLYTIC TRANSCRIPTIONAL ACTIVATOR XLNR-RELATED"/>
    <property type="match status" value="1"/>
</dbReference>
<evidence type="ECO:0000256" key="4">
    <source>
        <dbReference type="ARBA" id="ARBA00023163"/>
    </source>
</evidence>
<keyword evidence="9" id="KW-1185">Reference proteome</keyword>
<evidence type="ECO:0000313" key="8">
    <source>
        <dbReference type="EMBL" id="KKF93638.1"/>
    </source>
</evidence>
<dbReference type="InterPro" id="IPR007219">
    <property type="entry name" value="XnlR_reg_dom"/>
</dbReference>
<accession>A0A0F8BMF9</accession>
<gene>
    <name evidence="8" type="primary">xlnR</name>
    <name evidence="8" type="ORF">CFO_g4006</name>
</gene>